<dbReference type="GO" id="GO:0008270">
    <property type="term" value="F:zinc ion binding"/>
    <property type="evidence" value="ECO:0007669"/>
    <property type="project" value="UniProtKB-KW"/>
</dbReference>
<dbReference type="PROSITE" id="PS50089">
    <property type="entry name" value="ZF_RING_2"/>
    <property type="match status" value="1"/>
</dbReference>
<dbReference type="OrthoDB" id="310290at2759"/>
<dbReference type="Proteomes" id="UP000692954">
    <property type="component" value="Unassembled WGS sequence"/>
</dbReference>
<evidence type="ECO:0000256" key="4">
    <source>
        <dbReference type="PROSITE-ProRule" id="PRU00175"/>
    </source>
</evidence>
<feature type="transmembrane region" description="Helical" evidence="5">
    <location>
        <begin position="244"/>
        <end position="263"/>
    </location>
</feature>
<name>A0A8S1MZV3_9CILI</name>
<feature type="transmembrane region" description="Helical" evidence="5">
    <location>
        <begin position="81"/>
        <end position="99"/>
    </location>
</feature>
<feature type="transmembrane region" description="Helical" evidence="5">
    <location>
        <begin position="41"/>
        <end position="61"/>
    </location>
</feature>
<dbReference type="PANTHER" id="PTHR45931:SF3">
    <property type="entry name" value="RING ZINC FINGER-CONTAINING PROTEIN"/>
    <property type="match status" value="1"/>
</dbReference>
<dbReference type="AlphaFoldDB" id="A0A8S1MZV3"/>
<evidence type="ECO:0000256" key="3">
    <source>
        <dbReference type="ARBA" id="ARBA00022833"/>
    </source>
</evidence>
<keyword evidence="5" id="KW-0472">Membrane</keyword>
<dbReference type="GO" id="GO:0006511">
    <property type="term" value="P:ubiquitin-dependent protein catabolic process"/>
    <property type="evidence" value="ECO:0007669"/>
    <property type="project" value="TreeGrafter"/>
</dbReference>
<keyword evidence="3" id="KW-0862">Zinc</keyword>
<protein>
    <recommendedName>
        <fullName evidence="6">RING-type domain-containing protein</fullName>
    </recommendedName>
</protein>
<keyword evidence="1" id="KW-0479">Metal-binding</keyword>
<dbReference type="GO" id="GO:0005634">
    <property type="term" value="C:nucleus"/>
    <property type="evidence" value="ECO:0007669"/>
    <property type="project" value="TreeGrafter"/>
</dbReference>
<evidence type="ECO:0000256" key="5">
    <source>
        <dbReference type="SAM" id="Phobius"/>
    </source>
</evidence>
<dbReference type="CDD" id="cd16454">
    <property type="entry name" value="RING-H2_PA-TM-RING"/>
    <property type="match status" value="1"/>
</dbReference>
<evidence type="ECO:0000256" key="2">
    <source>
        <dbReference type="ARBA" id="ARBA00022771"/>
    </source>
</evidence>
<organism evidence="7 8">
    <name type="scientific">Paramecium sonneborni</name>
    <dbReference type="NCBI Taxonomy" id="65129"/>
    <lineage>
        <taxon>Eukaryota</taxon>
        <taxon>Sar</taxon>
        <taxon>Alveolata</taxon>
        <taxon>Ciliophora</taxon>
        <taxon>Intramacronucleata</taxon>
        <taxon>Oligohymenophorea</taxon>
        <taxon>Peniculida</taxon>
        <taxon>Parameciidae</taxon>
        <taxon>Paramecium</taxon>
    </lineage>
</organism>
<accession>A0A8S1MZV3</accession>
<sequence length="347" mass="41312">MNYQSQLNDSLIEQNQTQVYLPNFLFEQARNQLLKKNQIKIVVSSIKYCLGMLVIILKLILQTNQIDDLVDDSFLFSLKNIEYWLYLVVIHSFIGIVQYKIIQKFLINNLLVLSLALKMDLVNIIVLEQGLNQQQLEQQIQEQNELQNQQLVDRLLLFDQRNITITKISEELYEKLQGKNKCLIFLNKFMILIFFIIEMFAILFLFYSSEIYVIDTLYYYICMSYMILVVIIGLNQYFSTFALAFLYIIFLPIIIGYQIYQWFRKREERSMEKKKVVDIFDEIIFDKKEHQNDINDCAICMCSFEDNDKVIILTCSEKHVFHTDCIVDWLKLNSNCPLCRKQVVDEK</sequence>
<proteinExistence type="predicted"/>
<comment type="caution">
    <text evidence="7">The sequence shown here is derived from an EMBL/GenBank/DDBJ whole genome shotgun (WGS) entry which is preliminary data.</text>
</comment>
<dbReference type="InterPro" id="IPR001841">
    <property type="entry name" value="Znf_RING"/>
</dbReference>
<dbReference type="EMBL" id="CAJJDN010000044">
    <property type="protein sequence ID" value="CAD8083006.1"/>
    <property type="molecule type" value="Genomic_DNA"/>
</dbReference>
<keyword evidence="8" id="KW-1185">Reference proteome</keyword>
<evidence type="ECO:0000256" key="1">
    <source>
        <dbReference type="ARBA" id="ARBA00022723"/>
    </source>
</evidence>
<dbReference type="Pfam" id="PF13639">
    <property type="entry name" value="zf-RING_2"/>
    <property type="match status" value="1"/>
</dbReference>
<dbReference type="PANTHER" id="PTHR45931">
    <property type="entry name" value="SI:CH211-59O9.10"/>
    <property type="match status" value="1"/>
</dbReference>
<keyword evidence="5" id="KW-1133">Transmembrane helix</keyword>
<dbReference type="GO" id="GO:0061630">
    <property type="term" value="F:ubiquitin protein ligase activity"/>
    <property type="evidence" value="ECO:0007669"/>
    <property type="project" value="TreeGrafter"/>
</dbReference>
<dbReference type="InterPro" id="IPR051834">
    <property type="entry name" value="RING_finger_E3_ligase"/>
</dbReference>
<evidence type="ECO:0000313" key="7">
    <source>
        <dbReference type="EMBL" id="CAD8083006.1"/>
    </source>
</evidence>
<feature type="domain" description="RING-type" evidence="6">
    <location>
        <begin position="297"/>
        <end position="340"/>
    </location>
</feature>
<keyword evidence="2 4" id="KW-0863">Zinc-finger</keyword>
<evidence type="ECO:0000313" key="8">
    <source>
        <dbReference type="Proteomes" id="UP000692954"/>
    </source>
</evidence>
<feature type="transmembrane region" description="Helical" evidence="5">
    <location>
        <begin position="217"/>
        <end position="238"/>
    </location>
</feature>
<keyword evidence="5" id="KW-0812">Transmembrane</keyword>
<reference evidence="7" key="1">
    <citation type="submission" date="2021-01" db="EMBL/GenBank/DDBJ databases">
        <authorList>
            <consortium name="Genoscope - CEA"/>
            <person name="William W."/>
        </authorList>
    </citation>
    <scope>NUCLEOTIDE SEQUENCE</scope>
</reference>
<dbReference type="SMART" id="SM00184">
    <property type="entry name" value="RING"/>
    <property type="match status" value="1"/>
</dbReference>
<feature type="transmembrane region" description="Helical" evidence="5">
    <location>
        <begin position="183"/>
        <end position="205"/>
    </location>
</feature>
<gene>
    <name evidence="7" type="ORF">PSON_ATCC_30995.1.T0440177</name>
</gene>
<evidence type="ECO:0000259" key="6">
    <source>
        <dbReference type="PROSITE" id="PS50089"/>
    </source>
</evidence>